<dbReference type="Pfam" id="PF14310">
    <property type="entry name" value="Fn3-like"/>
    <property type="match status" value="1"/>
</dbReference>
<dbReference type="InterPro" id="IPR036881">
    <property type="entry name" value="Glyco_hydro_3_C_sf"/>
</dbReference>
<dbReference type="SUPFAM" id="SSF51445">
    <property type="entry name" value="(Trans)glycosidases"/>
    <property type="match status" value="1"/>
</dbReference>
<dbReference type="Gene3D" id="2.60.40.10">
    <property type="entry name" value="Immunoglobulins"/>
    <property type="match status" value="1"/>
</dbReference>
<evidence type="ECO:0000313" key="4">
    <source>
        <dbReference type="EMBL" id="MFI7444885.1"/>
    </source>
</evidence>
<evidence type="ECO:0000256" key="1">
    <source>
        <dbReference type="ARBA" id="ARBA00022801"/>
    </source>
</evidence>
<dbReference type="SMART" id="SM01217">
    <property type="entry name" value="Fn3_like"/>
    <property type="match status" value="1"/>
</dbReference>
<dbReference type="PRINTS" id="PR00133">
    <property type="entry name" value="GLHYDRLASE3"/>
</dbReference>
<organism evidence="4 5">
    <name type="scientific">Nonomuraea indica</name>
    <dbReference type="NCBI Taxonomy" id="1581193"/>
    <lineage>
        <taxon>Bacteria</taxon>
        <taxon>Bacillati</taxon>
        <taxon>Actinomycetota</taxon>
        <taxon>Actinomycetes</taxon>
        <taxon>Streptosporangiales</taxon>
        <taxon>Streptosporangiaceae</taxon>
        <taxon>Nonomuraea</taxon>
    </lineage>
</organism>
<dbReference type="InterPro" id="IPR001764">
    <property type="entry name" value="Glyco_hydro_3_N"/>
</dbReference>
<sequence>MHPEPPYRDVSLPIDDRVADLLGRMTLEEKATQLAAPTAPAIDVHTPPPTGWGAVVAALATLERSPRESAAAVNELQRKHVEDTRLGVPVLVAEEALVGLKIQGATVYPDAIAQAATWDPELIERMGTAIGTQMVRTGVRQALSPLADTARDPRWGRVEETYGEEPYLVGSMATAFVRGLQEADAGTPLVATVKHFLGYSASAGGRNTDSASIGPRELREVHSVPFEMVIRDGRARGIMPAYVDIDGVPVTGSRAYLTGLLRDELGFDGLVISDLGAVSQLHTKHGTAHSDAAASAQAVRAGVHLDLVSRLTTDHLIEAVESGLLPMADLDLAVSTVLRTKFELGLFERPYVDLDAVPETLDSAETRGLAREIAERSVVLLRNEPVNGVPLLPLDPGTATIAVIGPNADRLLGQLGDYSYPVLDSMTKRFALATDPTARADEIVEFGGSTGADRVLLMVESVPVVTFLDGIRDRARGATVLYEPGCPVQDEDRSGIPAAVEAARSADVAVVVVGDQSGINGFGTVGEGLDSATCELPGVQRELVEAVLATGTPTVVVLSHGRPYSLRWMADSVPAIVTSWFGGEEVGSAVAAVLLGDVNPAGRLPVSFLDFGGSAPLPYWRAAQAPAYVEGSAGATFPFGHGLSYTTFAYRDVEVGRPEVPTDGEIELSFTVVNVGDRAGDEVVQVYGQDVIARSVRPRRKLVAFRRVPLEAGAAVRVTATVPASMFALWDPDEGWLVEPGKIKFFIGGSSAQIHLRTSVTLTGRVHRTGPGRALTSSVSDTPVDPNAESATRSAPALRPAAPLTGDNTVLEWLEHPIGGDLLRGLLQGADEETLAPAFGMSLQQITMYSGGRIAPETVDRLVAEVHAQMTMPPRT</sequence>
<dbReference type="InterPro" id="IPR002772">
    <property type="entry name" value="Glyco_hydro_3_C"/>
</dbReference>
<dbReference type="PANTHER" id="PTHR30620">
    <property type="entry name" value="PERIPLASMIC BETA-GLUCOSIDASE-RELATED"/>
    <property type="match status" value="1"/>
</dbReference>
<dbReference type="Gene3D" id="3.40.50.1700">
    <property type="entry name" value="Glycoside hydrolase family 3 C-terminal domain"/>
    <property type="match status" value="1"/>
</dbReference>
<feature type="region of interest" description="Disordered" evidence="2">
    <location>
        <begin position="767"/>
        <end position="798"/>
    </location>
</feature>
<dbReference type="InterPro" id="IPR017853">
    <property type="entry name" value="GH"/>
</dbReference>
<dbReference type="InterPro" id="IPR036962">
    <property type="entry name" value="Glyco_hydro_3_N_sf"/>
</dbReference>
<keyword evidence="5" id="KW-1185">Reference proteome</keyword>
<evidence type="ECO:0000313" key="5">
    <source>
        <dbReference type="Proteomes" id="UP001612928"/>
    </source>
</evidence>
<feature type="domain" description="Fibronectin type III-like" evidence="3">
    <location>
        <begin position="682"/>
        <end position="751"/>
    </location>
</feature>
<comment type="caution">
    <text evidence="4">The sequence shown here is derived from an EMBL/GenBank/DDBJ whole genome shotgun (WGS) entry which is preliminary data.</text>
</comment>
<keyword evidence="1" id="KW-0378">Hydrolase</keyword>
<protein>
    <submittedName>
        <fullName evidence="4">Beta-glucosidase</fullName>
    </submittedName>
</protein>
<dbReference type="InterPro" id="IPR026891">
    <property type="entry name" value="Fn3-like"/>
</dbReference>
<dbReference type="PANTHER" id="PTHR30620:SF123">
    <property type="entry name" value="BETA-XYLOSIDASE"/>
    <property type="match status" value="1"/>
</dbReference>
<name>A0ABW8ADR3_9ACTN</name>
<dbReference type="SUPFAM" id="SSF52279">
    <property type="entry name" value="Beta-D-glucan exohydrolase, C-terminal domain"/>
    <property type="match status" value="1"/>
</dbReference>
<dbReference type="Pfam" id="PF01915">
    <property type="entry name" value="Glyco_hydro_3_C"/>
    <property type="match status" value="1"/>
</dbReference>
<gene>
    <name evidence="4" type="ORF">ACIBP5_33340</name>
</gene>
<dbReference type="RefSeq" id="WP_397025212.1">
    <property type="nucleotide sequence ID" value="NZ_JBITMB010000010.1"/>
</dbReference>
<evidence type="ECO:0000256" key="2">
    <source>
        <dbReference type="SAM" id="MobiDB-lite"/>
    </source>
</evidence>
<dbReference type="Gene3D" id="3.20.20.300">
    <property type="entry name" value="Glycoside hydrolase, family 3, N-terminal domain"/>
    <property type="match status" value="1"/>
</dbReference>
<evidence type="ECO:0000259" key="3">
    <source>
        <dbReference type="SMART" id="SM01217"/>
    </source>
</evidence>
<dbReference type="Pfam" id="PF00933">
    <property type="entry name" value="Glyco_hydro_3"/>
    <property type="match status" value="1"/>
</dbReference>
<dbReference type="InterPro" id="IPR013783">
    <property type="entry name" value="Ig-like_fold"/>
</dbReference>
<dbReference type="InterPro" id="IPR051915">
    <property type="entry name" value="Cellulose_Degrad_GH3"/>
</dbReference>
<dbReference type="EMBL" id="JBITMB010000010">
    <property type="protein sequence ID" value="MFI7444885.1"/>
    <property type="molecule type" value="Genomic_DNA"/>
</dbReference>
<reference evidence="4 5" key="1">
    <citation type="submission" date="2024-10" db="EMBL/GenBank/DDBJ databases">
        <title>The Natural Products Discovery Center: Release of the First 8490 Sequenced Strains for Exploring Actinobacteria Biosynthetic Diversity.</title>
        <authorList>
            <person name="Kalkreuter E."/>
            <person name="Kautsar S.A."/>
            <person name="Yang D."/>
            <person name="Bader C.D."/>
            <person name="Teijaro C.N."/>
            <person name="Fluegel L."/>
            <person name="Davis C.M."/>
            <person name="Simpson J.R."/>
            <person name="Lauterbach L."/>
            <person name="Steele A.D."/>
            <person name="Gui C."/>
            <person name="Meng S."/>
            <person name="Li G."/>
            <person name="Viehrig K."/>
            <person name="Ye F."/>
            <person name="Su P."/>
            <person name="Kiefer A.F."/>
            <person name="Nichols A."/>
            <person name="Cepeda A.J."/>
            <person name="Yan W."/>
            <person name="Fan B."/>
            <person name="Jiang Y."/>
            <person name="Adhikari A."/>
            <person name="Zheng C.-J."/>
            <person name="Schuster L."/>
            <person name="Cowan T.M."/>
            <person name="Smanski M.J."/>
            <person name="Chevrette M.G."/>
            <person name="De Carvalho L.P.S."/>
            <person name="Shen B."/>
        </authorList>
    </citation>
    <scope>NUCLEOTIDE SEQUENCE [LARGE SCALE GENOMIC DNA]</scope>
    <source>
        <strain evidence="4 5">NPDC049503</strain>
    </source>
</reference>
<proteinExistence type="predicted"/>
<accession>A0ABW8ADR3</accession>
<dbReference type="Proteomes" id="UP001612928">
    <property type="component" value="Unassembled WGS sequence"/>
</dbReference>